<dbReference type="Pfam" id="PF13796">
    <property type="entry name" value="Sensor"/>
    <property type="match status" value="1"/>
</dbReference>
<keyword evidence="11" id="KW-1133">Transmembrane helix</keyword>
<dbReference type="EC" id="2.7.13.3" evidence="2"/>
<feature type="region of interest" description="Disordered" evidence="10">
    <location>
        <begin position="1"/>
        <end position="33"/>
    </location>
</feature>
<proteinExistence type="predicted"/>
<keyword evidence="3" id="KW-0597">Phosphoprotein</keyword>
<keyword evidence="7" id="KW-0067">ATP-binding</keyword>
<keyword evidence="5" id="KW-0547">Nucleotide-binding</keyword>
<feature type="compositionally biased region" description="Low complexity" evidence="10">
    <location>
        <begin position="22"/>
        <end position="33"/>
    </location>
</feature>
<evidence type="ECO:0000256" key="5">
    <source>
        <dbReference type="ARBA" id="ARBA00022741"/>
    </source>
</evidence>
<feature type="domain" description="Histidine kinase/HSP90-like ATPase" evidence="12">
    <location>
        <begin position="407"/>
        <end position="536"/>
    </location>
</feature>
<keyword evidence="4" id="KW-0808">Transferase</keyword>
<dbReference type="Proteomes" id="UP001304340">
    <property type="component" value="Chromosome"/>
</dbReference>
<keyword evidence="14" id="KW-1185">Reference proteome</keyword>
<reference evidence="14" key="1">
    <citation type="submission" date="2023-11" db="EMBL/GenBank/DDBJ databases">
        <authorList>
            <person name="Helweg L.P."/>
            <person name="Kiel A."/>
            <person name="Hitz F."/>
            <person name="Ruckert-Reed C."/>
            <person name="Busche T."/>
            <person name="Kaltschmidt B."/>
            <person name="Kaltschmidt C."/>
        </authorList>
    </citation>
    <scope>NUCLEOTIDE SEQUENCE [LARGE SCALE GENOMIC DNA]</scope>
    <source>
        <strain evidence="14">4.1</strain>
    </source>
</reference>
<keyword evidence="9" id="KW-0175">Coiled coil</keyword>
<feature type="transmembrane region" description="Helical" evidence="11">
    <location>
        <begin position="177"/>
        <end position="210"/>
    </location>
</feature>
<dbReference type="Gene3D" id="3.30.565.10">
    <property type="entry name" value="Histidine kinase-like ATPase, C-terminal domain"/>
    <property type="match status" value="1"/>
</dbReference>
<dbReference type="GO" id="GO:0016020">
    <property type="term" value="C:membrane"/>
    <property type="evidence" value="ECO:0007669"/>
    <property type="project" value="InterPro"/>
</dbReference>
<evidence type="ECO:0000256" key="4">
    <source>
        <dbReference type="ARBA" id="ARBA00022679"/>
    </source>
</evidence>
<evidence type="ECO:0000256" key="10">
    <source>
        <dbReference type="SAM" id="MobiDB-lite"/>
    </source>
</evidence>
<evidence type="ECO:0000256" key="7">
    <source>
        <dbReference type="ARBA" id="ARBA00022840"/>
    </source>
</evidence>
<dbReference type="SUPFAM" id="SSF55874">
    <property type="entry name" value="ATPase domain of HSP90 chaperone/DNA topoisomerase II/histidine kinase"/>
    <property type="match status" value="1"/>
</dbReference>
<dbReference type="InterPro" id="IPR036890">
    <property type="entry name" value="HATPase_C_sf"/>
</dbReference>
<dbReference type="InterPro" id="IPR025828">
    <property type="entry name" value="Put_sensor_dom"/>
</dbReference>
<dbReference type="EMBL" id="CP138359">
    <property type="protein sequence ID" value="WPF82160.1"/>
    <property type="molecule type" value="Genomic_DNA"/>
</dbReference>
<keyword evidence="8" id="KW-0902">Two-component regulatory system</keyword>
<gene>
    <name evidence="13" type="ORF">SANBI_003498</name>
</gene>
<evidence type="ECO:0000256" key="1">
    <source>
        <dbReference type="ARBA" id="ARBA00000085"/>
    </source>
</evidence>
<evidence type="ECO:0000256" key="8">
    <source>
        <dbReference type="ARBA" id="ARBA00023012"/>
    </source>
</evidence>
<dbReference type="InterPro" id="IPR011712">
    <property type="entry name" value="Sig_transdc_His_kin_sub3_dim/P"/>
</dbReference>
<dbReference type="AlphaFoldDB" id="A0AAF1C2J9"/>
<dbReference type="PANTHER" id="PTHR24421">
    <property type="entry name" value="NITRATE/NITRITE SENSOR PROTEIN NARX-RELATED"/>
    <property type="match status" value="1"/>
</dbReference>
<evidence type="ECO:0000256" key="11">
    <source>
        <dbReference type="SAM" id="Phobius"/>
    </source>
</evidence>
<organism evidence="13 14">
    <name type="scientific">Sanguibacter biliveldensis</name>
    <dbReference type="NCBI Taxonomy" id="3030830"/>
    <lineage>
        <taxon>Bacteria</taxon>
        <taxon>Bacillati</taxon>
        <taxon>Actinomycetota</taxon>
        <taxon>Actinomycetes</taxon>
        <taxon>Micrococcales</taxon>
        <taxon>Sanguibacteraceae</taxon>
        <taxon>Sanguibacter</taxon>
    </lineage>
</organism>
<evidence type="ECO:0000256" key="2">
    <source>
        <dbReference type="ARBA" id="ARBA00012438"/>
    </source>
</evidence>
<name>A0AAF1C2J9_9MICO</name>
<evidence type="ECO:0000313" key="13">
    <source>
        <dbReference type="EMBL" id="WPF82160.1"/>
    </source>
</evidence>
<feature type="coiled-coil region" evidence="9">
    <location>
        <begin position="259"/>
        <end position="293"/>
    </location>
</feature>
<dbReference type="GO" id="GO:0046983">
    <property type="term" value="F:protein dimerization activity"/>
    <property type="evidence" value="ECO:0007669"/>
    <property type="project" value="InterPro"/>
</dbReference>
<evidence type="ECO:0000256" key="9">
    <source>
        <dbReference type="SAM" id="Coils"/>
    </source>
</evidence>
<dbReference type="InterPro" id="IPR003594">
    <property type="entry name" value="HATPase_dom"/>
</dbReference>
<dbReference type="GO" id="GO:0005524">
    <property type="term" value="F:ATP binding"/>
    <property type="evidence" value="ECO:0007669"/>
    <property type="project" value="UniProtKB-KW"/>
</dbReference>
<evidence type="ECO:0000256" key="3">
    <source>
        <dbReference type="ARBA" id="ARBA00022553"/>
    </source>
</evidence>
<keyword evidence="6 13" id="KW-0418">Kinase</keyword>
<keyword evidence="11" id="KW-0472">Membrane</keyword>
<dbReference type="RefSeq" id="WP_319157328.1">
    <property type="nucleotide sequence ID" value="NZ_CP138359.1"/>
</dbReference>
<evidence type="ECO:0000259" key="12">
    <source>
        <dbReference type="SMART" id="SM00387"/>
    </source>
</evidence>
<dbReference type="GO" id="GO:0000155">
    <property type="term" value="F:phosphorelay sensor kinase activity"/>
    <property type="evidence" value="ECO:0007669"/>
    <property type="project" value="InterPro"/>
</dbReference>
<dbReference type="KEGG" id="sbil:SANBI_003498"/>
<dbReference type="PANTHER" id="PTHR24421:SF10">
    <property type="entry name" value="NITRATE_NITRITE SENSOR PROTEIN NARQ"/>
    <property type="match status" value="1"/>
</dbReference>
<comment type="catalytic activity">
    <reaction evidence="1">
        <text>ATP + protein L-histidine = ADP + protein N-phospho-L-histidine.</text>
        <dbReference type="EC" id="2.7.13.3"/>
    </reaction>
</comment>
<keyword evidence="11" id="KW-0812">Transmembrane</keyword>
<evidence type="ECO:0000313" key="14">
    <source>
        <dbReference type="Proteomes" id="UP001304340"/>
    </source>
</evidence>
<protein>
    <recommendedName>
        <fullName evidence="2">histidine kinase</fullName>
        <ecNumber evidence="2">2.7.13.3</ecNumber>
    </recommendedName>
</protein>
<accession>A0AAF1C2J9</accession>
<feature type="transmembrane region" description="Helical" evidence="11">
    <location>
        <begin position="107"/>
        <end position="133"/>
    </location>
</feature>
<dbReference type="Gene3D" id="1.20.5.1930">
    <property type="match status" value="1"/>
</dbReference>
<dbReference type="Pfam" id="PF07730">
    <property type="entry name" value="HisKA_3"/>
    <property type="match status" value="1"/>
</dbReference>
<dbReference type="InterPro" id="IPR050482">
    <property type="entry name" value="Sensor_HK_TwoCompSys"/>
</dbReference>
<dbReference type="SMART" id="SM00387">
    <property type="entry name" value="HATPase_c"/>
    <property type="match status" value="1"/>
</dbReference>
<sequence length="536" mass="54633">MPSTAQHPASEGPPGSHPATPPEAATAHPWATATADPLASASEAAARLDLETSPETSRLQDLSTVAPALSGGTALLRAPVDPATWRAVAQASIGFPWLLVTGVLSTVLAALGVGLLPVVGLGALVLLVVLPAARGFARVERGRLLAQLGVLITPGPARTRPRLRSWRGLVAATTDRVAWGAVAYAAVAMLLVALEVVVAWSLGAVLALLLSPVLSWDDGPSVSQVALVAAGVVGPWVWAVATQALALVHVRLARALLGLSRVSVEVRRAEAEAEQAREVAARAEQRADHLATTRTRAVGAADDDRRRIERDLHDGAQQRLVALGVELGTAKRAAATDPDAAAAALDHAHREIKETLAELRDLVRGIHPAVLTDRGLDAALSAIAARHPVPVTVEVSDPAALSAASPGAQAAAYFVTAEALTNSARHSGATRVHVVAGITRVSGHGGDPGAIGATGATRATGATGATRAADPTDAAGTTRDVLRLEVVDDGRGGATASPGGGLDGLRSRVEALDGTFRLDSPAGRGTRIMVEVPCAS</sequence>
<dbReference type="CDD" id="cd16917">
    <property type="entry name" value="HATPase_UhpB-NarQ-NarX-like"/>
    <property type="match status" value="1"/>
</dbReference>
<evidence type="ECO:0000256" key="6">
    <source>
        <dbReference type="ARBA" id="ARBA00022777"/>
    </source>
</evidence>
<feature type="transmembrane region" description="Helical" evidence="11">
    <location>
        <begin position="222"/>
        <end position="248"/>
    </location>
</feature>